<accession>A0ABW2MX48</accession>
<organism evidence="2 3">
    <name type="scientific">Jejudonia soesokkakensis</name>
    <dbReference type="NCBI Taxonomy" id="1323432"/>
    <lineage>
        <taxon>Bacteria</taxon>
        <taxon>Pseudomonadati</taxon>
        <taxon>Bacteroidota</taxon>
        <taxon>Flavobacteriia</taxon>
        <taxon>Flavobacteriales</taxon>
        <taxon>Flavobacteriaceae</taxon>
        <taxon>Jejudonia</taxon>
    </lineage>
</organism>
<feature type="chain" id="PRO_5045497013" description="Lipocalin-like domain-containing protein" evidence="1">
    <location>
        <begin position="20"/>
        <end position="207"/>
    </location>
</feature>
<name>A0ABW2MX48_9FLAO</name>
<reference evidence="3" key="1">
    <citation type="journal article" date="2019" name="Int. J. Syst. Evol. Microbiol.">
        <title>The Global Catalogue of Microorganisms (GCM) 10K type strain sequencing project: providing services to taxonomists for standard genome sequencing and annotation.</title>
        <authorList>
            <consortium name="The Broad Institute Genomics Platform"/>
            <consortium name="The Broad Institute Genome Sequencing Center for Infectious Disease"/>
            <person name="Wu L."/>
            <person name="Ma J."/>
        </authorList>
    </citation>
    <scope>NUCLEOTIDE SEQUENCE [LARGE SCALE GENOMIC DNA]</scope>
    <source>
        <strain evidence="3">CGMCC 1.16306</strain>
    </source>
</reference>
<evidence type="ECO:0000256" key="1">
    <source>
        <dbReference type="SAM" id="SignalP"/>
    </source>
</evidence>
<gene>
    <name evidence="2" type="ORF">ACFQO1_11500</name>
</gene>
<comment type="caution">
    <text evidence="2">The sequence shown here is derived from an EMBL/GenBank/DDBJ whole genome shotgun (WGS) entry which is preliminary data.</text>
</comment>
<evidence type="ECO:0000313" key="3">
    <source>
        <dbReference type="Proteomes" id="UP001596415"/>
    </source>
</evidence>
<dbReference type="Proteomes" id="UP001596415">
    <property type="component" value="Unassembled WGS sequence"/>
</dbReference>
<keyword evidence="3" id="KW-1185">Reference proteome</keyword>
<keyword evidence="1" id="KW-0732">Signal</keyword>
<dbReference type="RefSeq" id="WP_380218273.1">
    <property type="nucleotide sequence ID" value="NZ_JBHTBN010000006.1"/>
</dbReference>
<protein>
    <recommendedName>
        <fullName evidence="4">Lipocalin-like domain-containing protein</fullName>
    </recommendedName>
</protein>
<proteinExistence type="predicted"/>
<sequence>MKKITPLIFLLLISFYATSQVGINTVEPTADLDINGTLRVRKMTTSPERSLEATSIIGVDASGNLVEVTLDENLYLENNVIKYNHRQEEIYNRPDAVSNILHDAVDIIWPGGTGNGRPTVRITNTNGDLEITGIDMSGFASPMDADGYTVTLYSVSGELRLKSEDSNSQTVNQFLLADGNDVNLKRYEMVKIMYDGQLERWLVVSRH</sequence>
<evidence type="ECO:0000313" key="2">
    <source>
        <dbReference type="EMBL" id="MFC7358315.1"/>
    </source>
</evidence>
<dbReference type="EMBL" id="JBHTBN010000006">
    <property type="protein sequence ID" value="MFC7358315.1"/>
    <property type="molecule type" value="Genomic_DNA"/>
</dbReference>
<evidence type="ECO:0008006" key="4">
    <source>
        <dbReference type="Google" id="ProtNLM"/>
    </source>
</evidence>
<feature type="signal peptide" evidence="1">
    <location>
        <begin position="1"/>
        <end position="19"/>
    </location>
</feature>